<feature type="transmembrane region" description="Helical" evidence="6">
    <location>
        <begin position="270"/>
        <end position="290"/>
    </location>
</feature>
<dbReference type="Pfam" id="PF03151">
    <property type="entry name" value="TPT"/>
    <property type="match status" value="1"/>
</dbReference>
<feature type="transmembrane region" description="Helical" evidence="6">
    <location>
        <begin position="245"/>
        <end position="264"/>
    </location>
</feature>
<dbReference type="PROSITE" id="PS51257">
    <property type="entry name" value="PROKAR_LIPOPROTEIN"/>
    <property type="match status" value="1"/>
</dbReference>
<evidence type="ECO:0000313" key="8">
    <source>
        <dbReference type="EMBL" id="CAE0370316.1"/>
    </source>
</evidence>
<feature type="domain" description="Sugar phosphate transporter" evidence="7">
    <location>
        <begin position="10"/>
        <end position="291"/>
    </location>
</feature>
<feature type="transmembrane region" description="Helical" evidence="6">
    <location>
        <begin position="6"/>
        <end position="26"/>
    </location>
</feature>
<dbReference type="GO" id="GO:0016020">
    <property type="term" value="C:membrane"/>
    <property type="evidence" value="ECO:0007669"/>
    <property type="project" value="UniProtKB-SubCell"/>
</dbReference>
<organism evidence="8">
    <name type="scientific">Aureoumbra lagunensis</name>
    <dbReference type="NCBI Taxonomy" id="44058"/>
    <lineage>
        <taxon>Eukaryota</taxon>
        <taxon>Sar</taxon>
        <taxon>Stramenopiles</taxon>
        <taxon>Ochrophyta</taxon>
        <taxon>Pelagophyceae</taxon>
        <taxon>Pelagomonadales</taxon>
        <taxon>Aureoumbra</taxon>
    </lineage>
</organism>
<evidence type="ECO:0000256" key="6">
    <source>
        <dbReference type="SAM" id="Phobius"/>
    </source>
</evidence>
<gene>
    <name evidence="8" type="ORF">ALAG00032_LOCUS11093</name>
</gene>
<keyword evidence="3 6" id="KW-1133">Transmembrane helix</keyword>
<evidence type="ECO:0000256" key="3">
    <source>
        <dbReference type="ARBA" id="ARBA00022989"/>
    </source>
</evidence>
<evidence type="ECO:0000256" key="4">
    <source>
        <dbReference type="ARBA" id="ARBA00023136"/>
    </source>
</evidence>
<evidence type="ECO:0000256" key="1">
    <source>
        <dbReference type="ARBA" id="ARBA00004141"/>
    </source>
</evidence>
<feature type="transmembrane region" description="Helical" evidence="6">
    <location>
        <begin position="79"/>
        <end position="102"/>
    </location>
</feature>
<dbReference type="AlphaFoldDB" id="A0A7S3JZL4"/>
<accession>A0A7S3JZL4</accession>
<protein>
    <recommendedName>
        <fullName evidence="7">Sugar phosphate transporter domain-containing protein</fullName>
    </recommendedName>
</protein>
<evidence type="ECO:0000259" key="7">
    <source>
        <dbReference type="Pfam" id="PF03151"/>
    </source>
</evidence>
<feature type="transmembrane region" description="Helical" evidence="6">
    <location>
        <begin position="180"/>
        <end position="200"/>
    </location>
</feature>
<comment type="subcellular location">
    <subcellularLocation>
        <location evidence="1">Membrane</location>
        <topology evidence="1">Multi-pass membrane protein</topology>
    </subcellularLocation>
</comment>
<dbReference type="InterPro" id="IPR004853">
    <property type="entry name" value="Sugar_P_trans_dom"/>
</dbReference>
<keyword evidence="2 6" id="KW-0812">Transmembrane</keyword>
<feature type="transmembrane region" description="Helical" evidence="6">
    <location>
        <begin position="38"/>
        <end position="59"/>
    </location>
</feature>
<evidence type="ECO:0000256" key="5">
    <source>
        <dbReference type="SAM" id="MobiDB-lite"/>
    </source>
</evidence>
<reference evidence="8" key="1">
    <citation type="submission" date="2021-01" db="EMBL/GenBank/DDBJ databases">
        <authorList>
            <person name="Corre E."/>
            <person name="Pelletier E."/>
            <person name="Niang G."/>
            <person name="Scheremetjew M."/>
            <person name="Finn R."/>
            <person name="Kale V."/>
            <person name="Holt S."/>
            <person name="Cochrane G."/>
            <person name="Meng A."/>
            <person name="Brown T."/>
            <person name="Cohen L."/>
        </authorList>
    </citation>
    <scope>NUCLEOTIDE SEQUENCE</scope>
    <source>
        <strain evidence="8">CCMP1510</strain>
    </source>
</reference>
<proteinExistence type="predicted"/>
<evidence type="ECO:0000256" key="2">
    <source>
        <dbReference type="ARBA" id="ARBA00022692"/>
    </source>
</evidence>
<feature type="region of interest" description="Disordered" evidence="5">
    <location>
        <begin position="304"/>
        <end position="329"/>
    </location>
</feature>
<feature type="transmembrane region" description="Helical" evidence="6">
    <location>
        <begin position="220"/>
        <end position="238"/>
    </location>
</feature>
<name>A0A7S3JZL4_9STRA</name>
<keyword evidence="4 6" id="KW-0472">Membrane</keyword>
<sequence length="407" mass="42912">MRLVAMCSAGFYCITSITIIACNKIVLTSYAFPSSSALACCQFIVTCIALMILVALGILEPMAYPKYSTLRFAAPLTALYLADVTMGLSATGAISLPMFTCLRRASIPMTMLLERWSGQNKPKPIIVLSVWGMVGGAIVAAYDDLAFDAKAYLTVFINDALTASRGVYVKSLLGGKLDKVSLLFYNATLSLALLAPYVFLNGHFAACRTWFYSADLSRRFALLVSSSLGPILQYAIFLCTQHNSALTTTVVGALKNIFTAYFGMILGGDYAYSLLNFTGISISCAASLVYSYAAIINRGGGGGGGGGSSSSTNKHHHHTALSTNSISCGEKRSSISSSSDHLFSSSSIGTAAALLSTVSGSIPSALNTSLPATSEQSVIIVDNLSPSPSEISISSNNRRRPRVGDDV</sequence>
<dbReference type="EMBL" id="HBIJ01016642">
    <property type="protein sequence ID" value="CAE0370316.1"/>
    <property type="molecule type" value="Transcribed_RNA"/>
</dbReference>
<dbReference type="InterPro" id="IPR050186">
    <property type="entry name" value="TPT_transporter"/>
</dbReference>
<feature type="transmembrane region" description="Helical" evidence="6">
    <location>
        <begin position="123"/>
        <end position="143"/>
    </location>
</feature>
<dbReference type="PANTHER" id="PTHR11132">
    <property type="entry name" value="SOLUTE CARRIER FAMILY 35"/>
    <property type="match status" value="1"/>
</dbReference>